<feature type="domain" description="Transposase IS116/IS110/IS902 C-terminal" evidence="3">
    <location>
        <begin position="243"/>
        <end position="320"/>
    </location>
</feature>
<sequence length="366" mass="41658">MVLKHLQHQSQLIRTLLQGGSMTKVYFRTFHDFQFRAAIDISKHSYAIFCVDQTTGEIFEENRSEKDFLEFFRMKSKSVIAMEACATSKYWARRLSELNHEVLLLPPKKCKPFVDGCKSDRNDARGIYRSMESVRPSPRPITLELQQIDTLVALRKFVVKEYVSYTNALRSHLAEYGKAMPKTIKGFENNASICINELEQEGLGAFLIQRLRDMLARYKDLRREEAEYSREINRLTKESRLGQLLRTIPGVGAIVAACALPMLSDPKAFANGREFAAFLGLVPSHTGTGGRTINGKITKRGDRYLRAMLVQGAMAALRQKVKAPWLERLISREPARKKVAVALAARIARVMWAIANTNQPFELRML</sequence>
<dbReference type="InterPro" id="IPR003346">
    <property type="entry name" value="Transposase_20"/>
</dbReference>
<evidence type="ECO:0000259" key="3">
    <source>
        <dbReference type="Pfam" id="PF02371"/>
    </source>
</evidence>
<evidence type="ECO:0000313" key="4">
    <source>
        <dbReference type="EMBL" id="CRY95006.1"/>
    </source>
</evidence>
<feature type="coiled-coil region" evidence="1">
    <location>
        <begin position="211"/>
        <end position="238"/>
    </location>
</feature>
<dbReference type="InterPro" id="IPR002525">
    <property type="entry name" value="Transp_IS110-like_N"/>
</dbReference>
<dbReference type="NCBIfam" id="NF033542">
    <property type="entry name" value="transpos_IS110"/>
    <property type="match status" value="1"/>
</dbReference>
<keyword evidence="1" id="KW-0175">Coiled coil</keyword>
<organism evidence="4">
    <name type="scientific">uncultured prokaryote</name>
    <dbReference type="NCBI Taxonomy" id="198431"/>
    <lineage>
        <taxon>unclassified sequences</taxon>
        <taxon>environmental samples</taxon>
    </lineage>
</organism>
<dbReference type="Pfam" id="PF01548">
    <property type="entry name" value="DEDD_Tnp_IS110"/>
    <property type="match status" value="1"/>
</dbReference>
<evidence type="ECO:0000256" key="1">
    <source>
        <dbReference type="SAM" id="Coils"/>
    </source>
</evidence>
<dbReference type="GO" id="GO:0003677">
    <property type="term" value="F:DNA binding"/>
    <property type="evidence" value="ECO:0007669"/>
    <property type="project" value="InterPro"/>
</dbReference>
<dbReference type="EMBL" id="LN853080">
    <property type="protein sequence ID" value="CRY95006.1"/>
    <property type="molecule type" value="Genomic_DNA"/>
</dbReference>
<dbReference type="Pfam" id="PF02371">
    <property type="entry name" value="Transposase_20"/>
    <property type="match status" value="1"/>
</dbReference>
<dbReference type="AlphaFoldDB" id="A0A0H5PZ49"/>
<dbReference type="PANTHER" id="PTHR33055:SF3">
    <property type="entry name" value="PUTATIVE TRANSPOSASE FOR IS117-RELATED"/>
    <property type="match status" value="1"/>
</dbReference>
<dbReference type="PANTHER" id="PTHR33055">
    <property type="entry name" value="TRANSPOSASE FOR INSERTION SEQUENCE ELEMENT IS1111A"/>
    <property type="match status" value="1"/>
</dbReference>
<dbReference type="GO" id="GO:0006313">
    <property type="term" value="P:DNA transposition"/>
    <property type="evidence" value="ECO:0007669"/>
    <property type="project" value="InterPro"/>
</dbReference>
<reference evidence="4" key="2">
    <citation type="submission" date="2015-07" db="EMBL/GenBank/DDBJ databases">
        <title>Plasmids, circular viruses and viroids from rat gut.</title>
        <authorList>
            <person name="Jorgensen T.J."/>
            <person name="Hansen M.A."/>
            <person name="Xu Z."/>
            <person name="Tabak M.A."/>
            <person name="Sorensen S.J."/>
            <person name="Hansen L.H."/>
        </authorList>
    </citation>
    <scope>NUCLEOTIDE SEQUENCE</scope>
    <source>
        <strain evidence="4">RGRH0438</strain>
    </source>
</reference>
<reference evidence="4" key="1">
    <citation type="submission" date="2015-06" db="EMBL/GenBank/DDBJ databases">
        <authorList>
            <person name="Joergensen T."/>
        </authorList>
    </citation>
    <scope>NUCLEOTIDE SEQUENCE</scope>
    <source>
        <strain evidence="4">RGRH0438</strain>
    </source>
</reference>
<name>A0A0H5PZ49_9ZZZZ</name>
<proteinExistence type="predicted"/>
<protein>
    <submittedName>
        <fullName evidence="4">Uncharacterized protein</fullName>
    </submittedName>
</protein>
<dbReference type="GO" id="GO:0004803">
    <property type="term" value="F:transposase activity"/>
    <property type="evidence" value="ECO:0007669"/>
    <property type="project" value="InterPro"/>
</dbReference>
<dbReference type="InterPro" id="IPR047650">
    <property type="entry name" value="Transpos_IS110"/>
</dbReference>
<accession>A0A0H5PZ49</accession>
<feature type="domain" description="Transposase IS110-like N-terminal" evidence="2">
    <location>
        <begin position="38"/>
        <end position="176"/>
    </location>
</feature>
<evidence type="ECO:0000259" key="2">
    <source>
        <dbReference type="Pfam" id="PF01548"/>
    </source>
</evidence>